<evidence type="ECO:0000256" key="1">
    <source>
        <dbReference type="ARBA" id="ARBA00000085"/>
    </source>
</evidence>
<protein>
    <recommendedName>
        <fullName evidence="2">histidine kinase</fullName>
        <ecNumber evidence="2">2.7.13.3</ecNumber>
    </recommendedName>
</protein>
<dbReference type="PANTHER" id="PTHR43304:SF1">
    <property type="entry name" value="PAC DOMAIN-CONTAINING PROTEIN"/>
    <property type="match status" value="1"/>
</dbReference>
<evidence type="ECO:0000256" key="2">
    <source>
        <dbReference type="ARBA" id="ARBA00012438"/>
    </source>
</evidence>
<dbReference type="InterPro" id="IPR036097">
    <property type="entry name" value="HisK_dim/P_sf"/>
</dbReference>
<organism evidence="11 12">
    <name type="scientific">Scytonema hofmannii PCC 7110</name>
    <dbReference type="NCBI Taxonomy" id="128403"/>
    <lineage>
        <taxon>Bacteria</taxon>
        <taxon>Bacillati</taxon>
        <taxon>Cyanobacteriota</taxon>
        <taxon>Cyanophyceae</taxon>
        <taxon>Nostocales</taxon>
        <taxon>Scytonemataceae</taxon>
        <taxon>Scytonema</taxon>
    </lineage>
</organism>
<dbReference type="PROSITE" id="PS50112">
    <property type="entry name" value="PAS"/>
    <property type="match status" value="3"/>
</dbReference>
<dbReference type="Pfam" id="PF00512">
    <property type="entry name" value="HisKA"/>
    <property type="match status" value="1"/>
</dbReference>
<keyword evidence="4" id="KW-0808">Transferase</keyword>
<evidence type="ECO:0000259" key="9">
    <source>
        <dbReference type="PROSITE" id="PS50112"/>
    </source>
</evidence>
<dbReference type="InterPro" id="IPR001610">
    <property type="entry name" value="PAC"/>
</dbReference>
<dbReference type="SMART" id="SM00388">
    <property type="entry name" value="HisKA"/>
    <property type="match status" value="1"/>
</dbReference>
<dbReference type="InterPro" id="IPR000700">
    <property type="entry name" value="PAS-assoc_C"/>
</dbReference>
<dbReference type="Pfam" id="PF08447">
    <property type="entry name" value="PAS_3"/>
    <property type="match status" value="1"/>
</dbReference>
<evidence type="ECO:0000313" key="12">
    <source>
        <dbReference type="Proteomes" id="UP000076925"/>
    </source>
</evidence>
<feature type="domain" description="PAS" evidence="9">
    <location>
        <begin position="352"/>
        <end position="403"/>
    </location>
</feature>
<dbReference type="EC" id="2.7.13.3" evidence="2"/>
<dbReference type="SUPFAM" id="SSF47384">
    <property type="entry name" value="Homodimeric domain of signal transducing histidine kinase"/>
    <property type="match status" value="1"/>
</dbReference>
<dbReference type="InterPro" id="IPR003594">
    <property type="entry name" value="HATPase_dom"/>
</dbReference>
<dbReference type="FunFam" id="3.30.565.10:FF:000006">
    <property type="entry name" value="Sensor histidine kinase WalK"/>
    <property type="match status" value="1"/>
</dbReference>
<dbReference type="GO" id="GO:0000155">
    <property type="term" value="F:phosphorelay sensor kinase activity"/>
    <property type="evidence" value="ECO:0007669"/>
    <property type="project" value="InterPro"/>
</dbReference>
<dbReference type="SMART" id="SM00086">
    <property type="entry name" value="PAC"/>
    <property type="match status" value="2"/>
</dbReference>
<dbReference type="OrthoDB" id="509491at2"/>
<dbReference type="InterPro" id="IPR004358">
    <property type="entry name" value="Sig_transdc_His_kin-like_C"/>
</dbReference>
<evidence type="ECO:0000256" key="3">
    <source>
        <dbReference type="ARBA" id="ARBA00022553"/>
    </source>
</evidence>
<dbReference type="InterPro" id="IPR035965">
    <property type="entry name" value="PAS-like_dom_sf"/>
</dbReference>
<dbReference type="SUPFAM" id="SSF55785">
    <property type="entry name" value="PYP-like sensor domain (PAS domain)"/>
    <property type="match status" value="3"/>
</dbReference>
<dbReference type="InterPro" id="IPR036890">
    <property type="entry name" value="HATPase_C_sf"/>
</dbReference>
<dbReference type="Proteomes" id="UP000076925">
    <property type="component" value="Unassembled WGS sequence"/>
</dbReference>
<evidence type="ECO:0000256" key="6">
    <source>
        <dbReference type="ARBA" id="ARBA00023012"/>
    </source>
</evidence>
<comment type="caution">
    <text evidence="11">The sequence shown here is derived from an EMBL/GenBank/DDBJ whole genome shotgun (WGS) entry which is preliminary data.</text>
</comment>
<dbReference type="STRING" id="128403.WA1_26545"/>
<evidence type="ECO:0000256" key="4">
    <source>
        <dbReference type="ARBA" id="ARBA00022679"/>
    </source>
</evidence>
<keyword evidence="6" id="KW-0902">Two-component regulatory system</keyword>
<dbReference type="PRINTS" id="PR00344">
    <property type="entry name" value="BCTRLSENSOR"/>
</dbReference>
<evidence type="ECO:0000313" key="11">
    <source>
        <dbReference type="EMBL" id="KYC40377.1"/>
    </source>
</evidence>
<keyword evidence="3" id="KW-0597">Phosphoprotein</keyword>
<feature type="domain" description="PAC" evidence="10">
    <location>
        <begin position="299"/>
        <end position="351"/>
    </location>
</feature>
<evidence type="ECO:0000256" key="5">
    <source>
        <dbReference type="ARBA" id="ARBA00022777"/>
    </source>
</evidence>
<dbReference type="InterPro" id="IPR052162">
    <property type="entry name" value="Sensor_kinase/Photoreceptor"/>
</dbReference>
<feature type="domain" description="PAS" evidence="9">
    <location>
        <begin position="22"/>
        <end position="74"/>
    </location>
</feature>
<sequence>MVFNNFVLEQSQIGCILQPEEELQLAKLFLDRTAVAVFWVDPEARFLYVNNSACVTTGYSREEFLSMRVDNLNPLFCGKGWSNYWKKIKQQRFLTLKALHQTKEGWSFPVEISVTYLKYYDRECACLMVSNITKDQQIETVPEYHSNHLKNPVWFGKKTKTSLSTPEETEFFSPDLVDLTYSGNMAAEPLEFKVQKCTAELKNVNELLCYEISDRKQVESALQESEERFRAAFNQAAVGLAHVGTDGHFILVNQKFCEIVGYTSKELLDRTCPAITHPDDLKTELEYVCQVLANEIQTYSMEKRYICKDSSYVWIHTTVSLIRNPDGSAKYFHVVTEDITERKRIEEALCQSEARFRTLAEMTNVIIFIQQGTQFCYVNPAAEYITGYKREELLAHPDIWELIKERKQLHQQNQSDLVQSEEIKHCEEEIKILTKNGEERWLNCCIGSIEFEGKLAVLGTAIDITKHKQAEVDIRQALEQEKELSELRARFISIVSHEFRTPLNNISFSTSSLRRYGHKWTEEEKLEYLYGIETDVEQLNSLLDQALFIGGAEAGKRKFAPQRLDVAQLCRHLLVEMQMQDSGQHVFSFVSQGECLTACVDKNLLQPILTNLLSNAMKYSPSNSQIDLQLFCQNENLVFQISDKGIGIPLADRQQLFEPFHRASNVGEIQGTGLGLSVVKKFVDLHGGQICVNSTVGVGTTFIVTLPLRSEPMKTQ</sequence>
<dbReference type="InterPro" id="IPR000014">
    <property type="entry name" value="PAS"/>
</dbReference>
<feature type="domain" description="PAS" evidence="9">
    <location>
        <begin position="225"/>
        <end position="295"/>
    </location>
</feature>
<dbReference type="CDD" id="cd00130">
    <property type="entry name" value="PAS"/>
    <property type="match status" value="3"/>
</dbReference>
<dbReference type="CDD" id="cd00082">
    <property type="entry name" value="HisKA"/>
    <property type="match status" value="1"/>
</dbReference>
<keyword evidence="5" id="KW-0418">Kinase</keyword>
<comment type="catalytic activity">
    <reaction evidence="1">
        <text>ATP + protein L-histidine = ADP + protein N-phospho-L-histidine.</text>
        <dbReference type="EC" id="2.7.13.3"/>
    </reaction>
</comment>
<dbReference type="Pfam" id="PF02518">
    <property type="entry name" value="HATPase_c"/>
    <property type="match status" value="1"/>
</dbReference>
<dbReference type="SUPFAM" id="SSF55874">
    <property type="entry name" value="ATPase domain of HSP90 chaperone/DNA topoisomerase II/histidine kinase"/>
    <property type="match status" value="1"/>
</dbReference>
<accession>A0A139X6Q3</accession>
<dbReference type="SMART" id="SM00387">
    <property type="entry name" value="HATPase_c"/>
    <property type="match status" value="1"/>
</dbReference>
<dbReference type="InterPro" id="IPR003661">
    <property type="entry name" value="HisK_dim/P_dom"/>
</dbReference>
<dbReference type="Gene3D" id="3.30.565.10">
    <property type="entry name" value="Histidine kinase-like ATPase, C-terminal domain"/>
    <property type="match status" value="1"/>
</dbReference>
<dbReference type="Gene3D" id="3.30.450.20">
    <property type="entry name" value="PAS domain"/>
    <property type="match status" value="3"/>
</dbReference>
<name>A0A139X6Q3_9CYAN</name>
<evidence type="ECO:0000259" key="8">
    <source>
        <dbReference type="PROSITE" id="PS50109"/>
    </source>
</evidence>
<feature type="domain" description="Histidine kinase" evidence="8">
    <location>
        <begin position="494"/>
        <end position="710"/>
    </location>
</feature>
<dbReference type="SMART" id="SM00091">
    <property type="entry name" value="PAS"/>
    <property type="match status" value="3"/>
</dbReference>
<dbReference type="PANTHER" id="PTHR43304">
    <property type="entry name" value="PHYTOCHROME-LIKE PROTEIN CPH1"/>
    <property type="match status" value="1"/>
</dbReference>
<reference evidence="11 12" key="1">
    <citation type="journal article" date="2013" name="Genome Biol. Evol.">
        <title>Genomes of Stigonematalean cyanobacteria (subsection V) and the evolution of oxygenic photosynthesis from prokaryotes to plastids.</title>
        <authorList>
            <person name="Dagan T."/>
            <person name="Roettger M."/>
            <person name="Stucken K."/>
            <person name="Landan G."/>
            <person name="Koch R."/>
            <person name="Major P."/>
            <person name="Gould S.B."/>
            <person name="Goremykin V.V."/>
            <person name="Rippka R."/>
            <person name="Tandeau de Marsac N."/>
            <person name="Gugger M."/>
            <person name="Lockhart P.J."/>
            <person name="Allen J.F."/>
            <person name="Brune I."/>
            <person name="Maus I."/>
            <person name="Puhler A."/>
            <person name="Martin W.F."/>
        </authorList>
    </citation>
    <scope>NUCLEOTIDE SEQUENCE [LARGE SCALE GENOMIC DNA]</scope>
    <source>
        <strain evidence="11 12">PCC 7110</strain>
    </source>
</reference>
<dbReference type="RefSeq" id="WP_017746862.1">
    <property type="nucleotide sequence ID" value="NZ_KQ976354.1"/>
</dbReference>
<dbReference type="EMBL" id="ANNX02000029">
    <property type="protein sequence ID" value="KYC40377.1"/>
    <property type="molecule type" value="Genomic_DNA"/>
</dbReference>
<feature type="domain" description="PAC" evidence="10">
    <location>
        <begin position="426"/>
        <end position="476"/>
    </location>
</feature>
<dbReference type="AlphaFoldDB" id="A0A139X6Q3"/>
<dbReference type="PROSITE" id="PS50113">
    <property type="entry name" value="PAC"/>
    <property type="match status" value="2"/>
</dbReference>
<dbReference type="Pfam" id="PF13426">
    <property type="entry name" value="PAS_9"/>
    <property type="match status" value="2"/>
</dbReference>
<dbReference type="InterPro" id="IPR005467">
    <property type="entry name" value="His_kinase_dom"/>
</dbReference>
<dbReference type="Gene3D" id="1.10.287.130">
    <property type="match status" value="1"/>
</dbReference>
<dbReference type="NCBIfam" id="TIGR00229">
    <property type="entry name" value="sensory_box"/>
    <property type="match status" value="3"/>
</dbReference>
<proteinExistence type="predicted"/>
<dbReference type="PROSITE" id="PS50109">
    <property type="entry name" value="HIS_KIN"/>
    <property type="match status" value="1"/>
</dbReference>
<keyword evidence="12" id="KW-1185">Reference proteome</keyword>
<evidence type="ECO:0000256" key="7">
    <source>
        <dbReference type="ARBA" id="ARBA00055745"/>
    </source>
</evidence>
<dbReference type="InterPro" id="IPR013655">
    <property type="entry name" value="PAS_fold_3"/>
</dbReference>
<gene>
    <name evidence="11" type="ORF">WA1_26545</name>
</gene>
<evidence type="ECO:0000259" key="10">
    <source>
        <dbReference type="PROSITE" id="PS50113"/>
    </source>
</evidence>
<comment type="function">
    <text evidence="7">Photoreceptor which exists in two forms that are reversibly interconvertible by light: the R form that absorbs maximally in the red region of the spectrum and the FR form that absorbs maximally in the far-red region.</text>
</comment>
<dbReference type="CDD" id="cd00075">
    <property type="entry name" value="HATPase"/>
    <property type="match status" value="1"/>
</dbReference>